<organism evidence="9">
    <name type="scientific">Culex tarsalis</name>
    <name type="common">Encephalitis mosquito</name>
    <dbReference type="NCBI Taxonomy" id="7177"/>
    <lineage>
        <taxon>Eukaryota</taxon>
        <taxon>Metazoa</taxon>
        <taxon>Ecdysozoa</taxon>
        <taxon>Arthropoda</taxon>
        <taxon>Hexapoda</taxon>
        <taxon>Insecta</taxon>
        <taxon>Pterygota</taxon>
        <taxon>Neoptera</taxon>
        <taxon>Endopterygota</taxon>
        <taxon>Diptera</taxon>
        <taxon>Nematocera</taxon>
        <taxon>Culicoidea</taxon>
        <taxon>Culicidae</taxon>
        <taxon>Culicinae</taxon>
        <taxon>Culicini</taxon>
        <taxon>Culex</taxon>
        <taxon>Culex</taxon>
    </lineage>
</organism>
<keyword evidence="3" id="KW-0862">Zinc</keyword>
<evidence type="ECO:0000256" key="1">
    <source>
        <dbReference type="ARBA" id="ARBA00022723"/>
    </source>
</evidence>
<dbReference type="EMBL" id="GFDL01014816">
    <property type="protein sequence ID" value="JAV20229.1"/>
    <property type="molecule type" value="Transcribed_RNA"/>
</dbReference>
<dbReference type="GO" id="GO:0008270">
    <property type="term" value="F:zinc ion binding"/>
    <property type="evidence" value="ECO:0007669"/>
    <property type="project" value="UniProtKB-KW"/>
</dbReference>
<keyword evidence="4 5" id="KW-0238">DNA-binding</keyword>
<dbReference type="SMART" id="SM00980">
    <property type="entry name" value="THAP"/>
    <property type="match status" value="1"/>
</dbReference>
<proteinExistence type="predicted"/>
<evidence type="ECO:0000256" key="6">
    <source>
        <dbReference type="SAM" id="Coils"/>
    </source>
</evidence>
<accession>A0A1Q3EY39</accession>
<feature type="compositionally biased region" description="Low complexity" evidence="7">
    <location>
        <begin position="251"/>
        <end position="282"/>
    </location>
</feature>
<protein>
    <recommendedName>
        <fullName evidence="8">THAP-type domain-containing protein</fullName>
    </recommendedName>
</protein>
<feature type="domain" description="THAP-type" evidence="8">
    <location>
        <begin position="4"/>
        <end position="83"/>
    </location>
</feature>
<dbReference type="Pfam" id="PF05485">
    <property type="entry name" value="THAP"/>
    <property type="match status" value="1"/>
</dbReference>
<dbReference type="AlphaFoldDB" id="A0A1Q3EY39"/>
<evidence type="ECO:0000256" key="2">
    <source>
        <dbReference type="ARBA" id="ARBA00022771"/>
    </source>
</evidence>
<evidence type="ECO:0000259" key="8">
    <source>
        <dbReference type="PROSITE" id="PS50950"/>
    </source>
</evidence>
<evidence type="ECO:0000256" key="5">
    <source>
        <dbReference type="PROSITE-ProRule" id="PRU00309"/>
    </source>
</evidence>
<sequence length="397" mass="44944">MSRQPRRSCCYRNCAVINSEHPERTLFQFPKDEERAKRWSELGAVDTSVAGPKFMCDLHFSRIYMCFSSRRKMLLNTALPYEYGTEVENHDQQQQHEMILGGDSGPEMVGSTSSSQGDMNAEEHLDNTEYEMLDNEDNQMTEIIYMDEDLQQFNQEETILPKSPAKARIIKVEKLPTLVTSSSGTSTIPTLGTPQKNIILRKVKLKKRPSSVVTSPVLAKKSKPAIDEPPVETTVTTSPEKAPKTIKKVQAVKVTPSPASSSSSSATAEKAKPAKPVKAPSSPVKPLRLTIMEKRKESINEFIFKGEEYVQLPKEVYLQDLDDVDQELQQYKAKHSGEVEELEQQLEVCRAEQEQCQAERDQYKAENEKLAKKLEEYRMVIKNMKDVLGMFAGEDED</sequence>
<dbReference type="PROSITE" id="PS50950">
    <property type="entry name" value="ZF_THAP"/>
    <property type="match status" value="1"/>
</dbReference>
<dbReference type="GO" id="GO:0003677">
    <property type="term" value="F:DNA binding"/>
    <property type="evidence" value="ECO:0007669"/>
    <property type="project" value="UniProtKB-UniRule"/>
</dbReference>
<dbReference type="InterPro" id="IPR006612">
    <property type="entry name" value="THAP_Znf"/>
</dbReference>
<keyword evidence="2 5" id="KW-0863">Zinc-finger</keyword>
<dbReference type="SUPFAM" id="SSF57716">
    <property type="entry name" value="Glucocorticoid receptor-like (DNA-binding domain)"/>
    <property type="match status" value="1"/>
</dbReference>
<evidence type="ECO:0000256" key="4">
    <source>
        <dbReference type="ARBA" id="ARBA00023125"/>
    </source>
</evidence>
<evidence type="ECO:0000313" key="9">
    <source>
        <dbReference type="EMBL" id="JAV20229.1"/>
    </source>
</evidence>
<keyword evidence="6" id="KW-0175">Coiled coil</keyword>
<evidence type="ECO:0000256" key="7">
    <source>
        <dbReference type="SAM" id="MobiDB-lite"/>
    </source>
</evidence>
<feature type="coiled-coil region" evidence="6">
    <location>
        <begin position="314"/>
        <end position="387"/>
    </location>
</feature>
<keyword evidence="1" id="KW-0479">Metal-binding</keyword>
<reference evidence="9" key="1">
    <citation type="submission" date="2017-01" db="EMBL/GenBank/DDBJ databases">
        <title>A deep insight into the sialotranscriptome of adult male and female Cluex tarsalis mosquitoes.</title>
        <authorList>
            <person name="Ribeiro J.M."/>
            <person name="Moreira F."/>
            <person name="Bernard K.A."/>
            <person name="Calvo E."/>
        </authorList>
    </citation>
    <scope>NUCLEOTIDE SEQUENCE</scope>
    <source>
        <strain evidence="9">Kern County</strain>
        <tissue evidence="9">Salivary glands</tissue>
    </source>
</reference>
<feature type="region of interest" description="Disordered" evidence="7">
    <location>
        <begin position="223"/>
        <end position="282"/>
    </location>
</feature>
<evidence type="ECO:0000256" key="3">
    <source>
        <dbReference type="ARBA" id="ARBA00022833"/>
    </source>
</evidence>
<name>A0A1Q3EY39_CULTA</name>